<accession>A0ABD1EE47</accession>
<evidence type="ECO:0000256" key="5">
    <source>
        <dbReference type="ARBA" id="ARBA00022989"/>
    </source>
</evidence>
<comment type="function">
    <text evidence="9">Cell surface proteoglycan.</text>
</comment>
<evidence type="ECO:0000256" key="7">
    <source>
        <dbReference type="ARBA" id="ARBA00023180"/>
    </source>
</evidence>
<evidence type="ECO:0000313" key="14">
    <source>
        <dbReference type="EMBL" id="KAL1492823.1"/>
    </source>
</evidence>
<dbReference type="SMART" id="SM00294">
    <property type="entry name" value="4.1m"/>
    <property type="match status" value="1"/>
</dbReference>
<feature type="domain" description="Neurexin/syndecan/glycophorin C" evidence="13">
    <location>
        <begin position="159"/>
        <end position="177"/>
    </location>
</feature>
<keyword evidence="8 9" id="KW-0357">Heparan sulfate</keyword>
<sequence>MYFRISALLCWALLVALTSAQNSQRTNTGFEFNGDAEIEGSGFGGEVNRDLESSGSGQGPPGEDDEDTDINTNVNSHSPDHVPPVVEINPKKDQSPGYQAPVNPAKDKVVPTEDTSVIMNPKTEDRPTSFFSQPGILAAVIGGAVVGLLCAILVVMFIVYRMRKKDEGSYALGEPKQSPNSNSYSRGTNKEFYA</sequence>
<evidence type="ECO:0000256" key="12">
    <source>
        <dbReference type="SAM" id="SignalP"/>
    </source>
</evidence>
<evidence type="ECO:0000256" key="8">
    <source>
        <dbReference type="ARBA" id="ARBA00023207"/>
    </source>
</evidence>
<evidence type="ECO:0000259" key="13">
    <source>
        <dbReference type="SMART" id="SM00294"/>
    </source>
</evidence>
<keyword evidence="15" id="KW-1185">Reference proteome</keyword>
<name>A0ABD1EE47_HYPHA</name>
<keyword evidence="6 11" id="KW-0472">Membrane</keyword>
<dbReference type="EMBL" id="JBDJPC010000008">
    <property type="protein sequence ID" value="KAL1492823.1"/>
    <property type="molecule type" value="Genomic_DNA"/>
</dbReference>
<keyword evidence="7 9" id="KW-0325">Glycoprotein</keyword>
<gene>
    <name evidence="14" type="ORF">ABEB36_011005</name>
</gene>
<protein>
    <recommendedName>
        <fullName evidence="9">Syndecan</fullName>
    </recommendedName>
</protein>
<evidence type="ECO:0000256" key="9">
    <source>
        <dbReference type="RuleBase" id="RU000649"/>
    </source>
</evidence>
<evidence type="ECO:0000313" key="15">
    <source>
        <dbReference type="Proteomes" id="UP001566132"/>
    </source>
</evidence>
<dbReference type="InterPro" id="IPR003585">
    <property type="entry name" value="Neurexin-like"/>
</dbReference>
<keyword evidence="12" id="KW-0732">Signal</keyword>
<feature type="signal peptide" evidence="12">
    <location>
        <begin position="1"/>
        <end position="20"/>
    </location>
</feature>
<comment type="subcellular location">
    <subcellularLocation>
        <location evidence="1 9">Membrane</location>
        <topology evidence="1 9">Single-pass type I membrane protein</topology>
    </subcellularLocation>
</comment>
<evidence type="ECO:0000256" key="6">
    <source>
        <dbReference type="ARBA" id="ARBA00023136"/>
    </source>
</evidence>
<dbReference type="InterPro" id="IPR001050">
    <property type="entry name" value="Syndecan"/>
</dbReference>
<evidence type="ECO:0000256" key="4">
    <source>
        <dbReference type="ARBA" id="ARBA00022974"/>
    </source>
</evidence>
<feature type="compositionally biased region" description="Polar residues" evidence="10">
    <location>
        <begin position="177"/>
        <end position="187"/>
    </location>
</feature>
<feature type="transmembrane region" description="Helical" evidence="11">
    <location>
        <begin position="136"/>
        <end position="160"/>
    </location>
</feature>
<evidence type="ECO:0000256" key="3">
    <source>
        <dbReference type="ARBA" id="ARBA00022692"/>
    </source>
</evidence>
<dbReference type="PANTHER" id="PTHR10915:SF1">
    <property type="entry name" value="SYNDECAN"/>
    <property type="match status" value="1"/>
</dbReference>
<keyword evidence="5 11" id="KW-1133">Transmembrane helix</keyword>
<dbReference type="AlphaFoldDB" id="A0ABD1EE47"/>
<evidence type="ECO:0000256" key="11">
    <source>
        <dbReference type="SAM" id="Phobius"/>
    </source>
</evidence>
<dbReference type="Pfam" id="PF01034">
    <property type="entry name" value="Syndecan"/>
    <property type="match status" value="1"/>
</dbReference>
<reference evidence="14 15" key="1">
    <citation type="submission" date="2024-05" db="EMBL/GenBank/DDBJ databases">
        <title>Genetic variation in Jamaican populations of the coffee berry borer (Hypothenemus hampei).</title>
        <authorList>
            <person name="Errbii M."/>
            <person name="Myrie A."/>
        </authorList>
    </citation>
    <scope>NUCLEOTIDE SEQUENCE [LARGE SCALE GENOMIC DNA]</scope>
    <source>
        <strain evidence="14">JA-Hopewell-2020-01-JO</strain>
        <tissue evidence="14">Whole body</tissue>
    </source>
</reference>
<dbReference type="Proteomes" id="UP001566132">
    <property type="component" value="Unassembled WGS sequence"/>
</dbReference>
<feature type="region of interest" description="Disordered" evidence="10">
    <location>
        <begin position="25"/>
        <end position="84"/>
    </location>
</feature>
<proteinExistence type="inferred from homology"/>
<comment type="similarity">
    <text evidence="2 9">Belongs to the syndecan proteoglycan family.</text>
</comment>
<evidence type="ECO:0000256" key="1">
    <source>
        <dbReference type="ARBA" id="ARBA00004479"/>
    </source>
</evidence>
<dbReference type="PROSITE" id="PS00964">
    <property type="entry name" value="SYNDECAN"/>
    <property type="match status" value="1"/>
</dbReference>
<keyword evidence="4 9" id="KW-0654">Proteoglycan</keyword>
<feature type="chain" id="PRO_5044767225" description="Syndecan" evidence="12">
    <location>
        <begin position="21"/>
        <end position="194"/>
    </location>
</feature>
<organism evidence="14 15">
    <name type="scientific">Hypothenemus hampei</name>
    <name type="common">Coffee berry borer</name>
    <dbReference type="NCBI Taxonomy" id="57062"/>
    <lineage>
        <taxon>Eukaryota</taxon>
        <taxon>Metazoa</taxon>
        <taxon>Ecdysozoa</taxon>
        <taxon>Arthropoda</taxon>
        <taxon>Hexapoda</taxon>
        <taxon>Insecta</taxon>
        <taxon>Pterygota</taxon>
        <taxon>Neoptera</taxon>
        <taxon>Endopterygota</taxon>
        <taxon>Coleoptera</taxon>
        <taxon>Polyphaga</taxon>
        <taxon>Cucujiformia</taxon>
        <taxon>Curculionidae</taxon>
        <taxon>Scolytinae</taxon>
        <taxon>Hypothenemus</taxon>
    </lineage>
</organism>
<evidence type="ECO:0000256" key="2">
    <source>
        <dbReference type="ARBA" id="ARBA00005343"/>
    </source>
</evidence>
<keyword evidence="3 9" id="KW-0812">Transmembrane</keyword>
<dbReference type="InterPro" id="IPR030479">
    <property type="entry name" value="Syndecan_CS"/>
</dbReference>
<feature type="region of interest" description="Disordered" evidence="10">
    <location>
        <begin position="170"/>
        <end position="194"/>
    </location>
</feature>
<dbReference type="InterPro" id="IPR027789">
    <property type="entry name" value="Syndecan/Neurexin_dom"/>
</dbReference>
<evidence type="ECO:0000256" key="10">
    <source>
        <dbReference type="SAM" id="MobiDB-lite"/>
    </source>
</evidence>
<dbReference type="GO" id="GO:0016020">
    <property type="term" value="C:membrane"/>
    <property type="evidence" value="ECO:0007669"/>
    <property type="project" value="UniProtKB-SubCell"/>
</dbReference>
<dbReference type="PANTHER" id="PTHR10915">
    <property type="entry name" value="SYNDECAN"/>
    <property type="match status" value="1"/>
</dbReference>
<comment type="caution">
    <text evidence="14">The sequence shown here is derived from an EMBL/GenBank/DDBJ whole genome shotgun (WGS) entry which is preliminary data.</text>
</comment>